<dbReference type="EMBL" id="DF237069">
    <property type="protein sequence ID" value="GAQ82702.1"/>
    <property type="molecule type" value="Genomic_DNA"/>
</dbReference>
<evidence type="ECO:0000313" key="6">
    <source>
        <dbReference type="EMBL" id="GAQ82702.1"/>
    </source>
</evidence>
<dbReference type="GO" id="GO:0032259">
    <property type="term" value="P:methylation"/>
    <property type="evidence" value="ECO:0007669"/>
    <property type="project" value="UniProtKB-KW"/>
</dbReference>
<sequence length="541" mass="60889">MVAASTSQSVLRSWQVGNPSVPRSKANAAHVSKICCILKKANASQPFGFQNPTGLPHSLATRSHCHLRRESFHVRCSNAAEAVAAKQHPAKKHHDKRHEHHKATEDVGIIEWLKENGAEQPQVALKDKKVHGQNERPIHVLVAAEDLKAGHKALSIPDNLVVTLERVLGDENVAELLTTNKLSELACLALYLMYEKKRGRESFWFPFIRELDRQRGRGQAAVESPLLWSKDEVDAYLQGSPMKQIVAERLIGIEREYNELDTVWFMAGSLFQEYPFDIPTEAFTFQIFKQAFAAVQASVVHLQGVNLAKRFALVPLGPPLTSYKSNCRAMLKANAGHVELEVDRDYEQGEPIVAWCGPQPNVKLFLNYGFVDEDNPYDRLTVEAALDTKDPLYQQKKAIVQKNEKMRVQAFQIYRNKEMAAVYEMLPYVRLAHVVEEEALEDVIFAKGPICPVSPCNERAVLNQIRDYTVERMAGYATTIEEDNKVIGDDKAPPKKRVASKLLKLEKKILRNFLAAVDELINELPDGSDIPCQGVFPPIFK</sequence>
<dbReference type="PANTHER" id="PTHR13271:SF9">
    <property type="entry name" value="RUBISCO METHYLTRANSFERASE FAMILY PROTEIN"/>
    <property type="match status" value="1"/>
</dbReference>
<accession>A0A1Y1HY87</accession>
<feature type="region of interest" description="Disordered" evidence="4">
    <location>
        <begin position="1"/>
        <end position="23"/>
    </location>
</feature>
<evidence type="ECO:0000256" key="1">
    <source>
        <dbReference type="ARBA" id="ARBA00022603"/>
    </source>
</evidence>
<dbReference type="PANTHER" id="PTHR13271">
    <property type="entry name" value="UNCHARACTERIZED PUTATIVE METHYLTRANSFERASE"/>
    <property type="match status" value="1"/>
</dbReference>
<dbReference type="OrthoDB" id="341421at2759"/>
<dbReference type="InterPro" id="IPR036464">
    <property type="entry name" value="Rubisco_LSMT_subst-bd_sf"/>
</dbReference>
<evidence type="ECO:0000256" key="3">
    <source>
        <dbReference type="ARBA" id="ARBA00022691"/>
    </source>
</evidence>
<dbReference type="SUPFAM" id="SSF81822">
    <property type="entry name" value="RuBisCo LSMT C-terminal, substrate-binding domain"/>
    <property type="match status" value="1"/>
</dbReference>
<dbReference type="InterPro" id="IPR046341">
    <property type="entry name" value="SET_dom_sf"/>
</dbReference>
<dbReference type="Gene3D" id="3.90.1410.10">
    <property type="entry name" value="set domain protein methyltransferase, domain 1"/>
    <property type="match status" value="1"/>
</dbReference>
<dbReference type="Gene3D" id="3.90.1420.10">
    <property type="entry name" value="Rubisco LSMT, substrate-binding domain"/>
    <property type="match status" value="1"/>
</dbReference>
<proteinExistence type="predicted"/>
<feature type="compositionally biased region" description="Polar residues" evidence="4">
    <location>
        <begin position="1"/>
        <end position="18"/>
    </location>
</feature>
<gene>
    <name evidence="6" type="ORF">KFL_001200260</name>
</gene>
<dbReference type="OMA" id="NAHVNHG"/>
<keyword evidence="3" id="KW-0949">S-adenosyl-L-methionine</keyword>
<dbReference type="STRING" id="105231.A0A1Y1HY87"/>
<dbReference type="Pfam" id="PF09273">
    <property type="entry name" value="Rubis-subs-bind"/>
    <property type="match status" value="1"/>
</dbReference>
<dbReference type="AlphaFoldDB" id="A0A1Y1HY87"/>
<reference evidence="6 7" key="1">
    <citation type="journal article" date="2014" name="Nat. Commun.">
        <title>Klebsormidium flaccidum genome reveals primary factors for plant terrestrial adaptation.</title>
        <authorList>
            <person name="Hori K."/>
            <person name="Maruyama F."/>
            <person name="Fujisawa T."/>
            <person name="Togashi T."/>
            <person name="Yamamoto N."/>
            <person name="Seo M."/>
            <person name="Sato S."/>
            <person name="Yamada T."/>
            <person name="Mori H."/>
            <person name="Tajima N."/>
            <person name="Moriyama T."/>
            <person name="Ikeuchi M."/>
            <person name="Watanabe M."/>
            <person name="Wada H."/>
            <person name="Kobayashi K."/>
            <person name="Saito M."/>
            <person name="Masuda T."/>
            <person name="Sasaki-Sekimoto Y."/>
            <person name="Mashiguchi K."/>
            <person name="Awai K."/>
            <person name="Shimojima M."/>
            <person name="Masuda S."/>
            <person name="Iwai M."/>
            <person name="Nobusawa T."/>
            <person name="Narise T."/>
            <person name="Kondo S."/>
            <person name="Saito H."/>
            <person name="Sato R."/>
            <person name="Murakawa M."/>
            <person name="Ihara Y."/>
            <person name="Oshima-Yamada Y."/>
            <person name="Ohtaka K."/>
            <person name="Satoh M."/>
            <person name="Sonobe K."/>
            <person name="Ishii M."/>
            <person name="Ohtani R."/>
            <person name="Kanamori-Sato M."/>
            <person name="Honoki R."/>
            <person name="Miyazaki D."/>
            <person name="Mochizuki H."/>
            <person name="Umetsu J."/>
            <person name="Higashi K."/>
            <person name="Shibata D."/>
            <person name="Kamiya Y."/>
            <person name="Sato N."/>
            <person name="Nakamura Y."/>
            <person name="Tabata S."/>
            <person name="Ida S."/>
            <person name="Kurokawa K."/>
            <person name="Ohta H."/>
        </authorList>
    </citation>
    <scope>NUCLEOTIDE SEQUENCE [LARGE SCALE GENOMIC DNA]</scope>
    <source>
        <strain evidence="6 7">NIES-2285</strain>
    </source>
</reference>
<evidence type="ECO:0000256" key="2">
    <source>
        <dbReference type="ARBA" id="ARBA00022679"/>
    </source>
</evidence>
<dbReference type="SUPFAM" id="SSF82199">
    <property type="entry name" value="SET domain"/>
    <property type="match status" value="1"/>
</dbReference>
<name>A0A1Y1HY87_KLENI</name>
<organism evidence="6 7">
    <name type="scientific">Klebsormidium nitens</name>
    <name type="common">Green alga</name>
    <name type="synonym">Ulothrix nitens</name>
    <dbReference type="NCBI Taxonomy" id="105231"/>
    <lineage>
        <taxon>Eukaryota</taxon>
        <taxon>Viridiplantae</taxon>
        <taxon>Streptophyta</taxon>
        <taxon>Klebsormidiophyceae</taxon>
        <taxon>Klebsormidiales</taxon>
        <taxon>Klebsormidiaceae</taxon>
        <taxon>Klebsormidium</taxon>
    </lineage>
</organism>
<evidence type="ECO:0000256" key="4">
    <source>
        <dbReference type="SAM" id="MobiDB-lite"/>
    </source>
</evidence>
<evidence type="ECO:0000259" key="5">
    <source>
        <dbReference type="Pfam" id="PF09273"/>
    </source>
</evidence>
<protein>
    <recommendedName>
        <fullName evidence="5">Rubisco LSMT substrate-binding domain-containing protein</fullName>
    </recommendedName>
</protein>
<keyword evidence="1" id="KW-0489">Methyltransferase</keyword>
<dbReference type="GO" id="GO:0016279">
    <property type="term" value="F:protein-lysine N-methyltransferase activity"/>
    <property type="evidence" value="ECO:0000318"/>
    <property type="project" value="GO_Central"/>
</dbReference>
<keyword evidence="7" id="KW-1185">Reference proteome</keyword>
<keyword evidence="2" id="KW-0808">Transferase</keyword>
<evidence type="ECO:0000313" key="7">
    <source>
        <dbReference type="Proteomes" id="UP000054558"/>
    </source>
</evidence>
<feature type="domain" description="Rubisco LSMT substrate-binding" evidence="5">
    <location>
        <begin position="388"/>
        <end position="510"/>
    </location>
</feature>
<dbReference type="InterPro" id="IPR050600">
    <property type="entry name" value="SETD3_SETD6_MTase"/>
</dbReference>
<dbReference type="Proteomes" id="UP000054558">
    <property type="component" value="Unassembled WGS sequence"/>
</dbReference>
<dbReference type="InterPro" id="IPR015353">
    <property type="entry name" value="Rubisco_LSMT_subst-bd"/>
</dbReference>